<evidence type="ECO:0000313" key="3">
    <source>
        <dbReference type="Proteomes" id="UP000030302"/>
    </source>
</evidence>
<name>A0A0A1FLK1_9BURK</name>
<dbReference type="STRING" id="279058.LT85_4614"/>
<dbReference type="KEGG" id="care:LT85_4614"/>
<dbReference type="OrthoDB" id="5297720at2"/>
<dbReference type="Proteomes" id="UP000030302">
    <property type="component" value="Chromosome"/>
</dbReference>
<dbReference type="AlphaFoldDB" id="A0A0A1FLK1"/>
<accession>A0A0A1FLK1</accession>
<proteinExistence type="predicted"/>
<keyword evidence="1" id="KW-0732">Signal</keyword>
<feature type="chain" id="PRO_5001974443" description="SH3 domain-containing protein" evidence="1">
    <location>
        <begin position="27"/>
        <end position="152"/>
    </location>
</feature>
<feature type="signal peptide" evidence="1">
    <location>
        <begin position="1"/>
        <end position="26"/>
    </location>
</feature>
<dbReference type="InterPro" id="IPR010466">
    <property type="entry name" value="DUF1058"/>
</dbReference>
<dbReference type="Pfam" id="PF06347">
    <property type="entry name" value="SH3_4"/>
    <property type="match status" value="2"/>
</dbReference>
<gene>
    <name evidence="2" type="ORF">LT85_4614</name>
</gene>
<sequence length="152" mass="15977">MNFARMAGAATLFMGSLLGVAGSAHALDFKAVGAAPVVLYDAPSEKGRRVAVAPRGMPVEVVLTYGEWTKVRDASGDLSWLQSKGLVAKRNLQVSVANAKIRANPDDAAAVVFSADKGVLLELVDPVASGWAKVRHRDGQTGYVKAAEVWGD</sequence>
<dbReference type="HOGENOM" id="CLU_086360_3_0_4"/>
<keyword evidence="3" id="KW-1185">Reference proteome</keyword>
<evidence type="ECO:0000256" key="1">
    <source>
        <dbReference type="SAM" id="SignalP"/>
    </source>
</evidence>
<reference evidence="3" key="1">
    <citation type="journal article" date="2014" name="Soil Biol. Biochem.">
        <title>Structure and function of bacterial communities in ageing soils: Insights from the Mendocino ecological staircase.</title>
        <authorList>
            <person name="Uroz S."/>
            <person name="Tech J.J."/>
            <person name="Sawaya N.A."/>
            <person name="Frey-Klett P."/>
            <person name="Leveau J.H.J."/>
        </authorList>
    </citation>
    <scope>NUCLEOTIDE SEQUENCE [LARGE SCALE GENOMIC DNA]</scope>
    <source>
        <strain evidence="3">Cal35</strain>
    </source>
</reference>
<protein>
    <recommendedName>
        <fullName evidence="4">SH3 domain-containing protein</fullName>
    </recommendedName>
</protein>
<evidence type="ECO:0008006" key="4">
    <source>
        <dbReference type="Google" id="ProtNLM"/>
    </source>
</evidence>
<dbReference type="Gene3D" id="2.30.30.40">
    <property type="entry name" value="SH3 Domains"/>
    <property type="match status" value="2"/>
</dbReference>
<organism evidence="2 3">
    <name type="scientific">Collimonas arenae</name>
    <dbReference type="NCBI Taxonomy" id="279058"/>
    <lineage>
        <taxon>Bacteria</taxon>
        <taxon>Pseudomonadati</taxon>
        <taxon>Pseudomonadota</taxon>
        <taxon>Betaproteobacteria</taxon>
        <taxon>Burkholderiales</taxon>
        <taxon>Oxalobacteraceae</taxon>
        <taxon>Collimonas</taxon>
    </lineage>
</organism>
<evidence type="ECO:0000313" key="2">
    <source>
        <dbReference type="EMBL" id="AIY43772.1"/>
    </source>
</evidence>
<dbReference type="EMBL" id="CP009962">
    <property type="protein sequence ID" value="AIY43772.1"/>
    <property type="molecule type" value="Genomic_DNA"/>
</dbReference>